<dbReference type="RefSeq" id="WP_091948219.1">
    <property type="nucleotide sequence ID" value="NZ_FOEE01000017.1"/>
</dbReference>
<dbReference type="OrthoDB" id="8673349at2"/>
<keyword evidence="4" id="KW-1185">Reference proteome</keyword>
<dbReference type="GO" id="GO:0019748">
    <property type="term" value="P:secondary metabolic process"/>
    <property type="evidence" value="ECO:0007669"/>
    <property type="project" value="TreeGrafter"/>
</dbReference>
<proteinExistence type="predicted"/>
<dbReference type="SUPFAM" id="SSF51556">
    <property type="entry name" value="Metallo-dependent hydrolases"/>
    <property type="match status" value="1"/>
</dbReference>
<dbReference type="PANTHER" id="PTHR21240">
    <property type="entry name" value="2-AMINO-3-CARBOXYLMUCONATE-6-SEMIALDEHYDE DECARBOXYLASE"/>
    <property type="match status" value="1"/>
</dbReference>
<dbReference type="STRING" id="673521.SAMN05660991_04146"/>
<protein>
    <submittedName>
        <fullName evidence="3">Predicted metal-dependent hydrolase, TIM-barrel fold</fullName>
    </submittedName>
</protein>
<dbReference type="GO" id="GO:0016831">
    <property type="term" value="F:carboxy-lyase activity"/>
    <property type="evidence" value="ECO:0007669"/>
    <property type="project" value="InterPro"/>
</dbReference>
<feature type="domain" description="Amidohydrolase-related" evidence="2">
    <location>
        <begin position="72"/>
        <end position="373"/>
    </location>
</feature>
<dbReference type="GO" id="GO:0016787">
    <property type="term" value="F:hydrolase activity"/>
    <property type="evidence" value="ECO:0007669"/>
    <property type="project" value="UniProtKB-KW"/>
</dbReference>
<name>A0A1H8W7D4_9ACTN</name>
<dbReference type="InterPro" id="IPR032465">
    <property type="entry name" value="ACMSD"/>
</dbReference>
<dbReference type="Proteomes" id="UP000198960">
    <property type="component" value="Unassembled WGS sequence"/>
</dbReference>
<dbReference type="Pfam" id="PF04909">
    <property type="entry name" value="Amidohydro_2"/>
    <property type="match status" value="1"/>
</dbReference>
<evidence type="ECO:0000313" key="4">
    <source>
        <dbReference type="Proteomes" id="UP000198960"/>
    </source>
</evidence>
<dbReference type="GO" id="GO:0005737">
    <property type="term" value="C:cytoplasm"/>
    <property type="evidence" value="ECO:0007669"/>
    <property type="project" value="TreeGrafter"/>
</dbReference>
<dbReference type="AlphaFoldDB" id="A0A1H8W7D4"/>
<evidence type="ECO:0000259" key="2">
    <source>
        <dbReference type="Pfam" id="PF04909"/>
    </source>
</evidence>
<gene>
    <name evidence="3" type="ORF">SAMN05660991_04146</name>
</gene>
<sequence>MLPDDAKVVSVDDHVVEHPRVWLDRLPLRHREAAPQIERGPGGRDTWVFEGEPVTDFGLDVVAGKDPREFGVDPLGYRDMRPGCHDIGARIADMDAEGVWAQLCFPTFGGPAGSTFFRARDHELATACVRAYNDFVLDEWCDAAPDRQIPLVLVPFWDVRAAVAEVHRTAALGARSVSLLEAPHRLGLPSYNSSHWDPLLRACEEAELPVSLHFSSSGAPQGVARDSDALVTIALFGVNSVVACVELLMSPVFHRFPGLRVVFSQAGIGWMPYVLERADYSWERHRFWCDVDAERRPSELFRDHVYGCFTSDQAGLDQRYAIGVEQILFSGDYPHADSNWPHTRKVLGEQLVDVPDAEARLIAEGNARRLFRFAA</sequence>
<accession>A0A1H8W7D4</accession>
<evidence type="ECO:0000256" key="1">
    <source>
        <dbReference type="ARBA" id="ARBA00023239"/>
    </source>
</evidence>
<keyword evidence="1" id="KW-0456">Lyase</keyword>
<dbReference type="EMBL" id="FOEE01000017">
    <property type="protein sequence ID" value="SEP23562.1"/>
    <property type="molecule type" value="Genomic_DNA"/>
</dbReference>
<organism evidence="3 4">
    <name type="scientific">Trujillonella endophytica</name>
    <dbReference type="NCBI Taxonomy" id="673521"/>
    <lineage>
        <taxon>Bacteria</taxon>
        <taxon>Bacillati</taxon>
        <taxon>Actinomycetota</taxon>
        <taxon>Actinomycetes</taxon>
        <taxon>Geodermatophilales</taxon>
        <taxon>Geodermatophilaceae</taxon>
        <taxon>Trujillonella</taxon>
    </lineage>
</organism>
<dbReference type="Gene3D" id="3.20.20.140">
    <property type="entry name" value="Metal-dependent hydrolases"/>
    <property type="match status" value="1"/>
</dbReference>
<reference evidence="4" key="1">
    <citation type="submission" date="2016-10" db="EMBL/GenBank/DDBJ databases">
        <authorList>
            <person name="Varghese N."/>
            <person name="Submissions S."/>
        </authorList>
    </citation>
    <scope>NUCLEOTIDE SEQUENCE [LARGE SCALE GENOMIC DNA]</scope>
    <source>
        <strain evidence="4">DSM 45413</strain>
    </source>
</reference>
<dbReference type="PANTHER" id="PTHR21240:SF28">
    <property type="entry name" value="ISO-OROTATE DECARBOXYLASE (EUROFUNG)"/>
    <property type="match status" value="1"/>
</dbReference>
<keyword evidence="3" id="KW-0378">Hydrolase</keyword>
<evidence type="ECO:0000313" key="3">
    <source>
        <dbReference type="EMBL" id="SEP23562.1"/>
    </source>
</evidence>
<dbReference type="InterPro" id="IPR006680">
    <property type="entry name" value="Amidohydro-rel"/>
</dbReference>
<dbReference type="InterPro" id="IPR032466">
    <property type="entry name" value="Metal_Hydrolase"/>
</dbReference>